<proteinExistence type="predicted"/>
<reference evidence="1" key="1">
    <citation type="journal article" date="2023" name="Access Microbiol">
        <title>De-novo genome assembly for Akanthomyces muscarius, a biocontrol agent of insect agricultural pests.</title>
        <authorList>
            <person name="Erdos Z."/>
            <person name="Studholme D.J."/>
            <person name="Raymond B."/>
            <person name="Sharma M."/>
        </authorList>
    </citation>
    <scope>NUCLEOTIDE SEQUENCE</scope>
    <source>
        <strain evidence="1">Ve6</strain>
    </source>
</reference>
<dbReference type="EMBL" id="JAJHUN010000001">
    <property type="protein sequence ID" value="KAJ4164399.1"/>
    <property type="molecule type" value="Genomic_DNA"/>
</dbReference>
<comment type="caution">
    <text evidence="1">The sequence shown here is derived from an EMBL/GenBank/DDBJ whole genome shotgun (WGS) entry which is preliminary data.</text>
</comment>
<accession>A0A9W8QMM7</accession>
<name>A0A9W8QMM7_AKAMU</name>
<sequence>MWQWRRQYCRTGTRFSPASCLITAPSTYVTAPALSAVLARQVLRQADNVSDPNSSPKTAFISSNEHTNQVLRFRCVHHAQDSRICAGMSFI</sequence>
<evidence type="ECO:0000313" key="2">
    <source>
        <dbReference type="Proteomes" id="UP001144673"/>
    </source>
</evidence>
<dbReference type="KEGG" id="amus:LMH87_006075"/>
<dbReference type="Proteomes" id="UP001144673">
    <property type="component" value="Chromosome 1"/>
</dbReference>
<dbReference type="AlphaFoldDB" id="A0A9W8QMM7"/>
<evidence type="ECO:0000313" key="1">
    <source>
        <dbReference type="EMBL" id="KAJ4164399.1"/>
    </source>
</evidence>
<dbReference type="GeneID" id="80893234"/>
<keyword evidence="2" id="KW-1185">Reference proteome</keyword>
<dbReference type="RefSeq" id="XP_056059314.1">
    <property type="nucleotide sequence ID" value="XM_056203905.1"/>
</dbReference>
<organism evidence="1 2">
    <name type="scientific">Akanthomyces muscarius</name>
    <name type="common">Entomopathogenic fungus</name>
    <name type="synonym">Lecanicillium muscarium</name>
    <dbReference type="NCBI Taxonomy" id="2231603"/>
    <lineage>
        <taxon>Eukaryota</taxon>
        <taxon>Fungi</taxon>
        <taxon>Dikarya</taxon>
        <taxon>Ascomycota</taxon>
        <taxon>Pezizomycotina</taxon>
        <taxon>Sordariomycetes</taxon>
        <taxon>Hypocreomycetidae</taxon>
        <taxon>Hypocreales</taxon>
        <taxon>Cordycipitaceae</taxon>
        <taxon>Akanthomyces</taxon>
    </lineage>
</organism>
<protein>
    <submittedName>
        <fullName evidence="1">Uncharacterized protein</fullName>
    </submittedName>
</protein>
<gene>
    <name evidence="1" type="ORF">LMH87_006075</name>
</gene>